<reference evidence="2" key="1">
    <citation type="submission" date="2016-10" db="EMBL/GenBank/DDBJ databases">
        <authorList>
            <person name="Varghese N."/>
            <person name="Submissions S."/>
        </authorList>
    </citation>
    <scope>NUCLEOTIDE SEQUENCE [LARGE SCALE GENOMIC DNA]</scope>
    <source>
        <strain evidence="2">KPR-1</strain>
    </source>
</reference>
<dbReference type="InterPro" id="IPR019933">
    <property type="entry name" value="DivIVA_domain"/>
</dbReference>
<evidence type="ECO:0000313" key="1">
    <source>
        <dbReference type="EMBL" id="SEA65350.1"/>
    </source>
</evidence>
<dbReference type="RefSeq" id="WP_261977101.1">
    <property type="nucleotide sequence ID" value="NZ_FNQV01000014.1"/>
</dbReference>
<dbReference type="NCBIfam" id="TIGR03543">
    <property type="entry name" value="divI1A_rptt_fam"/>
    <property type="match status" value="1"/>
</dbReference>
<dbReference type="Gene3D" id="6.10.250.660">
    <property type="match status" value="1"/>
</dbReference>
<organism evidence="1 2">
    <name type="scientific">Bowdeniella nasicola</name>
    <dbReference type="NCBI Taxonomy" id="208480"/>
    <lineage>
        <taxon>Bacteria</taxon>
        <taxon>Bacillati</taxon>
        <taxon>Actinomycetota</taxon>
        <taxon>Actinomycetes</taxon>
        <taxon>Actinomycetales</taxon>
        <taxon>Actinomycetaceae</taxon>
        <taxon>Bowdeniella</taxon>
    </lineage>
</organism>
<name>A0A1H4CYF1_9ACTO</name>
<keyword evidence="2" id="KW-1185">Reference proteome</keyword>
<sequence>MSKDMFPRESRFSEGYDIEQVEEFFTRARDSYEADAGTRSMSDQDVRNIAFEQVRGGYRFAAVDAALDRLEVAFVKRRRADFIAANGQEAWMDHIAELAKTLYPRLQRPAGERFADAEGSGYAKKDVDELMETLVSYFDDGADLTSHDIRHADFPAARGSKAYSENVVDAYLDRVAEVLLAVE</sequence>
<accession>A0A1H4CYF1</accession>
<dbReference type="Proteomes" id="UP000199288">
    <property type="component" value="Unassembled WGS sequence"/>
</dbReference>
<dbReference type="InterPro" id="IPR019932">
    <property type="entry name" value="CHP03543"/>
</dbReference>
<gene>
    <name evidence="1" type="ORF">SAMN02910418_02093</name>
</gene>
<dbReference type="AlphaFoldDB" id="A0A1H4CYF1"/>
<dbReference type="NCBIfam" id="TIGR03544">
    <property type="entry name" value="DivI1A_domain"/>
    <property type="match status" value="2"/>
</dbReference>
<protein>
    <submittedName>
        <fullName evidence="1">DivIVA domain-containing protein</fullName>
    </submittedName>
</protein>
<evidence type="ECO:0000313" key="2">
    <source>
        <dbReference type="Proteomes" id="UP000199288"/>
    </source>
</evidence>
<dbReference type="EMBL" id="FNQV01000014">
    <property type="protein sequence ID" value="SEA65350.1"/>
    <property type="molecule type" value="Genomic_DNA"/>
</dbReference>
<proteinExistence type="predicted"/>